<name>A0A921JIH6_9BACT</name>
<reference evidence="1" key="1">
    <citation type="journal article" date="2021" name="PeerJ">
        <title>Extensive microbial diversity within the chicken gut microbiome revealed by metagenomics and culture.</title>
        <authorList>
            <person name="Gilroy R."/>
            <person name="Ravi A."/>
            <person name="Getino M."/>
            <person name="Pursley I."/>
            <person name="Horton D.L."/>
            <person name="Alikhan N.F."/>
            <person name="Baker D."/>
            <person name="Gharbi K."/>
            <person name="Hall N."/>
            <person name="Watson M."/>
            <person name="Adriaenssens E.M."/>
            <person name="Foster-Nyarko E."/>
            <person name="Jarju S."/>
            <person name="Secka A."/>
            <person name="Antonio M."/>
            <person name="Oren A."/>
            <person name="Chaudhuri R.R."/>
            <person name="La Ragione R."/>
            <person name="Hildebrand F."/>
            <person name="Pallen M.J."/>
        </authorList>
    </citation>
    <scope>NUCLEOTIDE SEQUENCE</scope>
    <source>
        <strain evidence="1">4100</strain>
    </source>
</reference>
<gene>
    <name evidence="1" type="ORF">K8V47_04095</name>
</gene>
<dbReference type="EMBL" id="DYXT01000023">
    <property type="protein sequence ID" value="HJE38924.1"/>
    <property type="molecule type" value="Genomic_DNA"/>
</dbReference>
<dbReference type="InterPro" id="IPR014985">
    <property type="entry name" value="WbqC"/>
</dbReference>
<proteinExistence type="predicted"/>
<reference evidence="1" key="2">
    <citation type="submission" date="2021-09" db="EMBL/GenBank/DDBJ databases">
        <authorList>
            <person name="Gilroy R."/>
        </authorList>
    </citation>
    <scope>NUCLEOTIDE SEQUENCE</scope>
    <source>
        <strain evidence="1">4100</strain>
    </source>
</reference>
<comment type="caution">
    <text evidence="1">The sequence shown here is derived from an EMBL/GenBank/DDBJ whole genome shotgun (WGS) entry which is preliminary data.</text>
</comment>
<accession>A0A921JIH6</accession>
<sequence length="217" mass="24229">MKDISGREKPVLLLRPELFGSVDRYVHMARCCPAVVVDIGMPYDKRAKSTHRFTIADTRGPLNVTVPIVHPAVHHGTLVSDIVLSDHSPWWLTAMTALESAYGRTPYFEFYADDFAALFDARRVGTPLVDFCRDADAVVCRLIGLPQPVYRSVGDCRDEEKSAAVVCDMRRGVALIDGFARYYQVREDKLGFLPHLSVVDLLFNLGPEALLYLDGSL</sequence>
<dbReference type="Pfam" id="PF08889">
    <property type="entry name" value="WbqC"/>
    <property type="match status" value="1"/>
</dbReference>
<organism evidence="1 2">
    <name type="scientific">Candidatus Amulumruptor caecigallinarius</name>
    <dbReference type="NCBI Taxonomy" id="2109911"/>
    <lineage>
        <taxon>Bacteria</taxon>
        <taxon>Pseudomonadati</taxon>
        <taxon>Bacteroidota</taxon>
        <taxon>Bacteroidia</taxon>
        <taxon>Bacteroidales</taxon>
        <taxon>Muribaculaceae</taxon>
        <taxon>Candidatus Amulumruptor</taxon>
    </lineage>
</organism>
<protein>
    <submittedName>
        <fullName evidence="1">WbqC family protein</fullName>
    </submittedName>
</protein>
<dbReference type="AlphaFoldDB" id="A0A921JIH6"/>
<dbReference type="Proteomes" id="UP000711407">
    <property type="component" value="Unassembled WGS sequence"/>
</dbReference>
<evidence type="ECO:0000313" key="2">
    <source>
        <dbReference type="Proteomes" id="UP000711407"/>
    </source>
</evidence>
<evidence type="ECO:0000313" key="1">
    <source>
        <dbReference type="EMBL" id="HJE38924.1"/>
    </source>
</evidence>